<reference evidence="9" key="2">
    <citation type="submission" date="2020-09" db="EMBL/GenBank/DDBJ databases">
        <authorList>
            <person name="Sun Q."/>
            <person name="Ohkuma M."/>
        </authorList>
    </citation>
    <scope>NUCLEOTIDE SEQUENCE</scope>
    <source>
        <strain evidence="9">JCM 18487</strain>
    </source>
</reference>
<feature type="site" description="Transition state stabilizer" evidence="7">
    <location>
        <position position="21"/>
    </location>
</feature>
<comment type="pathway">
    <text evidence="2 7">Metabolic intermediate biosynthesis; chorismate biosynthesis; chorismate from D-erythrose 4-phosphate and phosphoenolpyruvate: step 3/7.</text>
</comment>
<keyword evidence="6 7" id="KW-0456">Lyase</keyword>
<evidence type="ECO:0000256" key="2">
    <source>
        <dbReference type="ARBA" id="ARBA00004902"/>
    </source>
</evidence>
<feature type="region of interest" description="Disordered" evidence="8">
    <location>
        <begin position="152"/>
        <end position="174"/>
    </location>
</feature>
<dbReference type="EMBL" id="BMOY01000002">
    <property type="protein sequence ID" value="GGI96026.1"/>
    <property type="molecule type" value="Genomic_DNA"/>
</dbReference>
<dbReference type="InterPro" id="IPR001874">
    <property type="entry name" value="DHquinase_II"/>
</dbReference>
<dbReference type="GO" id="GO:0009423">
    <property type="term" value="P:chorismate biosynthetic process"/>
    <property type="evidence" value="ECO:0007669"/>
    <property type="project" value="UniProtKB-UniRule"/>
</dbReference>
<evidence type="ECO:0000256" key="1">
    <source>
        <dbReference type="ARBA" id="ARBA00001864"/>
    </source>
</evidence>
<dbReference type="InterPro" id="IPR036441">
    <property type="entry name" value="DHquinase_II_sf"/>
</dbReference>
<evidence type="ECO:0000256" key="7">
    <source>
        <dbReference type="HAMAP-Rule" id="MF_00169"/>
    </source>
</evidence>
<dbReference type="GO" id="GO:0009073">
    <property type="term" value="P:aromatic amino acid family biosynthetic process"/>
    <property type="evidence" value="ECO:0007669"/>
    <property type="project" value="UniProtKB-KW"/>
</dbReference>
<keyword evidence="7" id="KW-0057">Aromatic amino acid biosynthesis</keyword>
<comment type="similarity">
    <text evidence="3 7">Belongs to the type-II 3-dehydroquinase family.</text>
</comment>
<feature type="active site" description="Proton donor" evidence="7">
    <location>
        <position position="103"/>
    </location>
</feature>
<dbReference type="GO" id="GO:0019631">
    <property type="term" value="P:quinate catabolic process"/>
    <property type="evidence" value="ECO:0007669"/>
    <property type="project" value="TreeGrafter"/>
</dbReference>
<evidence type="ECO:0000313" key="9">
    <source>
        <dbReference type="EMBL" id="GGI96026.1"/>
    </source>
</evidence>
<dbReference type="SUPFAM" id="SSF52304">
    <property type="entry name" value="Type II 3-dehydroquinate dehydratase"/>
    <property type="match status" value="1"/>
</dbReference>
<comment type="function">
    <text evidence="7">Catalyzes a trans-dehydration via an enolate intermediate.</text>
</comment>
<dbReference type="AlphaFoldDB" id="A0A917K2C3"/>
<dbReference type="GO" id="GO:0003855">
    <property type="term" value="F:3-dehydroquinate dehydratase activity"/>
    <property type="evidence" value="ECO:0007669"/>
    <property type="project" value="UniProtKB-UniRule"/>
</dbReference>
<feature type="active site" description="Proton acceptor" evidence="7">
    <location>
        <position position="26"/>
    </location>
</feature>
<dbReference type="EC" id="4.2.1.10" evidence="5 7"/>
<feature type="binding site" evidence="7">
    <location>
        <position position="83"/>
    </location>
    <ligand>
        <name>substrate</name>
    </ligand>
</feature>
<feature type="binding site" evidence="7">
    <location>
        <position position="90"/>
    </location>
    <ligand>
        <name>substrate</name>
    </ligand>
</feature>
<comment type="subunit">
    <text evidence="4 7">Homododecamer.</text>
</comment>
<dbReference type="PANTHER" id="PTHR21272">
    <property type="entry name" value="CATABOLIC 3-DEHYDROQUINASE"/>
    <property type="match status" value="1"/>
</dbReference>
<comment type="catalytic activity">
    <reaction evidence="1 7">
        <text>3-dehydroquinate = 3-dehydroshikimate + H2O</text>
        <dbReference type="Rhea" id="RHEA:21096"/>
        <dbReference type="ChEBI" id="CHEBI:15377"/>
        <dbReference type="ChEBI" id="CHEBI:16630"/>
        <dbReference type="ChEBI" id="CHEBI:32364"/>
        <dbReference type="EC" id="4.2.1.10"/>
    </reaction>
</comment>
<proteinExistence type="inferred from homology"/>
<keyword evidence="7" id="KW-0028">Amino-acid biosynthesis</keyword>
<evidence type="ECO:0000256" key="6">
    <source>
        <dbReference type="ARBA" id="ARBA00023239"/>
    </source>
</evidence>
<dbReference type="NCBIfam" id="NF003805">
    <property type="entry name" value="PRK05395.1-2"/>
    <property type="match status" value="1"/>
</dbReference>
<feature type="binding site" evidence="7">
    <location>
        <begin position="104"/>
        <end position="105"/>
    </location>
    <ligand>
        <name>substrate</name>
    </ligand>
</feature>
<reference evidence="9" key="1">
    <citation type="journal article" date="2014" name="Int. J. Syst. Evol. Microbiol.">
        <title>Complete genome sequence of Corynebacterium casei LMG S-19264T (=DSM 44701T), isolated from a smear-ripened cheese.</title>
        <authorList>
            <consortium name="US DOE Joint Genome Institute (JGI-PGF)"/>
            <person name="Walter F."/>
            <person name="Albersmeier A."/>
            <person name="Kalinowski J."/>
            <person name="Ruckert C."/>
        </authorList>
    </citation>
    <scope>NUCLEOTIDE SEQUENCE</scope>
    <source>
        <strain evidence="9">JCM 18487</strain>
    </source>
</reference>
<evidence type="ECO:0000256" key="3">
    <source>
        <dbReference type="ARBA" id="ARBA00011037"/>
    </source>
</evidence>
<gene>
    <name evidence="7 9" type="primary">aroQ</name>
    <name evidence="9" type="ORF">GCM10010885_02140</name>
</gene>
<dbReference type="HAMAP" id="MF_00169">
    <property type="entry name" value="AroQ"/>
    <property type="match status" value="1"/>
</dbReference>
<dbReference type="RefSeq" id="WP_188880630.1">
    <property type="nucleotide sequence ID" value="NZ_BMOY01000002.1"/>
</dbReference>
<dbReference type="Proteomes" id="UP000637695">
    <property type="component" value="Unassembled WGS sequence"/>
</dbReference>
<keyword evidence="10" id="KW-1185">Reference proteome</keyword>
<dbReference type="Pfam" id="PF01220">
    <property type="entry name" value="DHquinase_II"/>
    <property type="match status" value="1"/>
</dbReference>
<feature type="binding site" evidence="7">
    <location>
        <position position="77"/>
    </location>
    <ligand>
        <name>substrate</name>
    </ligand>
</feature>
<feature type="binding site" evidence="7">
    <location>
        <position position="114"/>
    </location>
    <ligand>
        <name>substrate</name>
    </ligand>
</feature>
<dbReference type="NCBIfam" id="NF003807">
    <property type="entry name" value="PRK05395.1-4"/>
    <property type="match status" value="1"/>
</dbReference>
<evidence type="ECO:0000256" key="4">
    <source>
        <dbReference type="ARBA" id="ARBA00011193"/>
    </source>
</evidence>
<name>A0A917K2C3_9BACL</name>
<dbReference type="Gene3D" id="3.40.50.9100">
    <property type="entry name" value="Dehydroquinase, class II"/>
    <property type="match status" value="1"/>
</dbReference>
<dbReference type="CDD" id="cd00466">
    <property type="entry name" value="DHQase_II"/>
    <property type="match status" value="1"/>
</dbReference>
<evidence type="ECO:0000256" key="8">
    <source>
        <dbReference type="SAM" id="MobiDB-lite"/>
    </source>
</evidence>
<evidence type="ECO:0000256" key="5">
    <source>
        <dbReference type="ARBA" id="ARBA00012060"/>
    </source>
</evidence>
<dbReference type="PANTHER" id="PTHR21272:SF3">
    <property type="entry name" value="CATABOLIC 3-DEHYDROQUINASE"/>
    <property type="match status" value="1"/>
</dbReference>
<dbReference type="GO" id="GO:0008652">
    <property type="term" value="P:amino acid biosynthetic process"/>
    <property type="evidence" value="ECO:0007669"/>
    <property type="project" value="UniProtKB-KW"/>
</dbReference>
<comment type="caution">
    <text evidence="9">The sequence shown here is derived from an EMBL/GenBank/DDBJ whole genome shotgun (WGS) entry which is preliminary data.</text>
</comment>
<evidence type="ECO:0000313" key="10">
    <source>
        <dbReference type="Proteomes" id="UP000637695"/>
    </source>
</evidence>
<accession>A0A917K2C3</accession>
<sequence length="174" mass="18635">MAGSRYILLVNGPNLNRLGVRRPDVYGAETLADIRRRVEQVTRAYGVEVRAFQSNHEGAIIDFLQAEGPGALGLIINPGALGHYGWALRDCLEDIHIPAVEVHISNVHKREPFRHQLVLAGVVTGQVVGLGTYGYEAAARYLMALCTGAGDGTQSEASTQPKASTQPEAGSETS</sequence>
<protein>
    <recommendedName>
        <fullName evidence="5 7">3-dehydroquinate dehydratase</fullName>
        <shortName evidence="7">3-dehydroquinase</shortName>
        <ecNumber evidence="5 7">4.2.1.10</ecNumber>
    </recommendedName>
    <alternativeName>
        <fullName evidence="7">Type II DHQase</fullName>
    </alternativeName>
</protein>
<organism evidence="9 10">
    <name type="scientific">Alicyclobacillus cellulosilyticus</name>
    <dbReference type="NCBI Taxonomy" id="1003997"/>
    <lineage>
        <taxon>Bacteria</taxon>
        <taxon>Bacillati</taxon>
        <taxon>Bacillota</taxon>
        <taxon>Bacilli</taxon>
        <taxon>Bacillales</taxon>
        <taxon>Alicyclobacillaceae</taxon>
        <taxon>Alicyclobacillus</taxon>
    </lineage>
</organism>